<feature type="transmembrane region" description="Helical" evidence="2">
    <location>
        <begin position="254"/>
        <end position="275"/>
    </location>
</feature>
<dbReference type="GO" id="GO:0022904">
    <property type="term" value="P:respiratory electron transport chain"/>
    <property type="evidence" value="ECO:0007669"/>
    <property type="project" value="InterPro"/>
</dbReference>
<feature type="region of interest" description="Disordered" evidence="1">
    <location>
        <begin position="1"/>
        <end position="42"/>
    </location>
</feature>
<dbReference type="CDD" id="cd00321">
    <property type="entry name" value="SO_family_Moco"/>
    <property type="match status" value="1"/>
</dbReference>
<keyword evidence="2" id="KW-1133">Transmembrane helix</keyword>
<evidence type="ECO:0000313" key="4">
    <source>
        <dbReference type="EMBL" id="SHM57130.1"/>
    </source>
</evidence>
<gene>
    <name evidence="4" type="ORF">SAMN05216499_11263</name>
</gene>
<evidence type="ECO:0000256" key="1">
    <source>
        <dbReference type="SAM" id="MobiDB-lite"/>
    </source>
</evidence>
<feature type="transmembrane region" description="Helical" evidence="2">
    <location>
        <begin position="131"/>
        <end position="153"/>
    </location>
</feature>
<dbReference type="SUPFAM" id="SSF81342">
    <property type="entry name" value="Transmembrane di-heme cytochromes"/>
    <property type="match status" value="1"/>
</dbReference>
<name>A0A1M7JVK9_9ACTN</name>
<dbReference type="InterPro" id="IPR000572">
    <property type="entry name" value="OxRdtase_Mopterin-bd_dom"/>
</dbReference>
<dbReference type="Proteomes" id="UP000184111">
    <property type="component" value="Unassembled WGS sequence"/>
</dbReference>
<feature type="transmembrane region" description="Helical" evidence="2">
    <location>
        <begin position="89"/>
        <end position="111"/>
    </location>
</feature>
<feature type="transmembrane region" description="Helical" evidence="2">
    <location>
        <begin position="210"/>
        <end position="234"/>
    </location>
</feature>
<dbReference type="InterPro" id="IPR008335">
    <property type="entry name" value="Mopterin_OxRdtase_euk"/>
</dbReference>
<feature type="transmembrane region" description="Helical" evidence="2">
    <location>
        <begin position="174"/>
        <end position="198"/>
    </location>
</feature>
<dbReference type="GO" id="GO:0016491">
    <property type="term" value="F:oxidoreductase activity"/>
    <property type="evidence" value="ECO:0007669"/>
    <property type="project" value="InterPro"/>
</dbReference>
<evidence type="ECO:0000259" key="3">
    <source>
        <dbReference type="Pfam" id="PF00174"/>
    </source>
</evidence>
<keyword evidence="2" id="KW-0472">Membrane</keyword>
<feature type="compositionally biased region" description="Low complexity" evidence="1">
    <location>
        <begin position="25"/>
        <end position="42"/>
    </location>
</feature>
<keyword evidence="2" id="KW-0812">Transmembrane</keyword>
<dbReference type="AlphaFoldDB" id="A0A1M7JVK9"/>
<dbReference type="STRING" id="310782.SAMN05216499_11263"/>
<dbReference type="InterPro" id="IPR016174">
    <property type="entry name" value="Di-haem_cyt_TM"/>
</dbReference>
<accession>A0A1M7JVK9</accession>
<evidence type="ECO:0000313" key="5">
    <source>
        <dbReference type="Proteomes" id="UP000184111"/>
    </source>
</evidence>
<dbReference type="PRINTS" id="PR00407">
    <property type="entry name" value="EUMOPTERIN"/>
</dbReference>
<dbReference type="GO" id="GO:0016020">
    <property type="term" value="C:membrane"/>
    <property type="evidence" value="ECO:0007669"/>
    <property type="project" value="InterPro"/>
</dbReference>
<sequence>MGSMPAAPRPPEGPDSRRPRPPVPNDRVPAARARANVPAVPRPATARRLPSARVVRPRLTGLGDRARVGPLREGGFRGRLHDARTAVSLGRVLGVALVTCFATGLVSHYLQQPPGWAVDLLPSRPLWGYRVTQGLHVASGIAAIPLVLAKLWTVYPRLFAWPPLRSVAHALERLSIAVLVSATLLQLATGLLNTVQWYPWPWNFRPAHWALAWVVVGALALHVAVKAPVIAAHWRRSSPATRQLATADGRDRRAFLATVGAAVGAVTVTTVGQSFTPLRDLDLLAPRHPDHGPQQLPVNRTAAAAGITAERLAGWRLAVRGPRPYELTLAQLRALPVHSAVLPIACVEGWSRTAHWSGVRIRDLLDAAGAPHSATVRVVSLQQHGAYAVTELGASYARDPLTLLALDLNGAPLAPDHGFPARIIAPNRPGVLQTKWVARLEVTT</sequence>
<evidence type="ECO:0000256" key="2">
    <source>
        <dbReference type="SAM" id="Phobius"/>
    </source>
</evidence>
<dbReference type="Pfam" id="PF00174">
    <property type="entry name" value="Oxidored_molyb"/>
    <property type="match status" value="1"/>
</dbReference>
<feature type="domain" description="Oxidoreductase molybdopterin-binding" evidence="3">
    <location>
        <begin position="312"/>
        <end position="443"/>
    </location>
</feature>
<dbReference type="EMBL" id="FRBI01000012">
    <property type="protein sequence ID" value="SHM57130.1"/>
    <property type="molecule type" value="Genomic_DNA"/>
</dbReference>
<protein>
    <submittedName>
        <fullName evidence="4">DMSO/TMAO reductase YedYZ, molybdopterin-dependent catalytic subunit</fullName>
    </submittedName>
</protein>
<dbReference type="PANTHER" id="PTHR43032">
    <property type="entry name" value="PROTEIN-METHIONINE-SULFOXIDE REDUCTASE"/>
    <property type="match status" value="1"/>
</dbReference>
<dbReference type="SUPFAM" id="SSF56524">
    <property type="entry name" value="Oxidoreductase molybdopterin-binding domain"/>
    <property type="match status" value="1"/>
</dbReference>
<dbReference type="Gene3D" id="3.90.420.10">
    <property type="entry name" value="Oxidoreductase, molybdopterin-binding domain"/>
    <property type="match status" value="1"/>
</dbReference>
<reference evidence="4 5" key="1">
    <citation type="submission" date="2016-11" db="EMBL/GenBank/DDBJ databases">
        <authorList>
            <person name="Jaros S."/>
            <person name="Januszkiewicz K."/>
            <person name="Wedrychowicz H."/>
        </authorList>
    </citation>
    <scope>NUCLEOTIDE SEQUENCE [LARGE SCALE GENOMIC DNA]</scope>
    <source>
        <strain evidence="4 5">CGMCC 4.2025</strain>
    </source>
</reference>
<keyword evidence="5" id="KW-1185">Reference proteome</keyword>
<organism evidence="4 5">
    <name type="scientific">Actinacidiphila paucisporea</name>
    <dbReference type="NCBI Taxonomy" id="310782"/>
    <lineage>
        <taxon>Bacteria</taxon>
        <taxon>Bacillati</taxon>
        <taxon>Actinomycetota</taxon>
        <taxon>Actinomycetes</taxon>
        <taxon>Kitasatosporales</taxon>
        <taxon>Streptomycetaceae</taxon>
        <taxon>Actinacidiphila</taxon>
    </lineage>
</organism>
<dbReference type="PANTHER" id="PTHR43032:SF2">
    <property type="entry name" value="BLL0505 PROTEIN"/>
    <property type="match status" value="1"/>
</dbReference>
<proteinExistence type="predicted"/>
<dbReference type="InterPro" id="IPR036374">
    <property type="entry name" value="OxRdtase_Mopterin-bd_sf"/>
</dbReference>